<feature type="compositionally biased region" description="Basic and acidic residues" evidence="1">
    <location>
        <begin position="131"/>
        <end position="142"/>
    </location>
</feature>
<evidence type="ECO:0000313" key="2">
    <source>
        <dbReference type="EMBL" id="KAF2206849.1"/>
    </source>
</evidence>
<accession>A0A6A6F0Z3</accession>
<proteinExistence type="predicted"/>
<dbReference type="AlphaFoldDB" id="A0A6A6F0Z3"/>
<gene>
    <name evidence="2" type="ORF">CERZMDRAFT_103018</name>
</gene>
<keyword evidence="3" id="KW-1185">Reference proteome</keyword>
<organism evidence="2 3">
    <name type="scientific">Cercospora zeae-maydis SCOH1-5</name>
    <dbReference type="NCBI Taxonomy" id="717836"/>
    <lineage>
        <taxon>Eukaryota</taxon>
        <taxon>Fungi</taxon>
        <taxon>Dikarya</taxon>
        <taxon>Ascomycota</taxon>
        <taxon>Pezizomycotina</taxon>
        <taxon>Dothideomycetes</taxon>
        <taxon>Dothideomycetidae</taxon>
        <taxon>Mycosphaerellales</taxon>
        <taxon>Mycosphaerellaceae</taxon>
        <taxon>Cercospora</taxon>
    </lineage>
</organism>
<evidence type="ECO:0000313" key="3">
    <source>
        <dbReference type="Proteomes" id="UP000799539"/>
    </source>
</evidence>
<dbReference type="Proteomes" id="UP000799539">
    <property type="component" value="Unassembled WGS sequence"/>
</dbReference>
<feature type="region of interest" description="Disordered" evidence="1">
    <location>
        <begin position="102"/>
        <end position="142"/>
    </location>
</feature>
<dbReference type="EMBL" id="ML992711">
    <property type="protein sequence ID" value="KAF2206849.1"/>
    <property type="molecule type" value="Genomic_DNA"/>
</dbReference>
<reference evidence="2" key="1">
    <citation type="journal article" date="2020" name="Stud. Mycol.">
        <title>101 Dothideomycetes genomes: a test case for predicting lifestyles and emergence of pathogens.</title>
        <authorList>
            <person name="Haridas S."/>
            <person name="Albert R."/>
            <person name="Binder M."/>
            <person name="Bloem J."/>
            <person name="Labutti K."/>
            <person name="Salamov A."/>
            <person name="Andreopoulos B."/>
            <person name="Baker S."/>
            <person name="Barry K."/>
            <person name="Bills G."/>
            <person name="Bluhm B."/>
            <person name="Cannon C."/>
            <person name="Castanera R."/>
            <person name="Culley D."/>
            <person name="Daum C."/>
            <person name="Ezra D."/>
            <person name="Gonzalez J."/>
            <person name="Henrissat B."/>
            <person name="Kuo A."/>
            <person name="Liang C."/>
            <person name="Lipzen A."/>
            <person name="Lutzoni F."/>
            <person name="Magnuson J."/>
            <person name="Mondo S."/>
            <person name="Nolan M."/>
            <person name="Ohm R."/>
            <person name="Pangilinan J."/>
            <person name="Park H.-J."/>
            <person name="Ramirez L."/>
            <person name="Alfaro M."/>
            <person name="Sun H."/>
            <person name="Tritt A."/>
            <person name="Yoshinaga Y."/>
            <person name="Zwiers L.-H."/>
            <person name="Turgeon B."/>
            <person name="Goodwin S."/>
            <person name="Spatafora J."/>
            <person name="Crous P."/>
            <person name="Grigoriev I."/>
        </authorList>
    </citation>
    <scope>NUCLEOTIDE SEQUENCE</scope>
    <source>
        <strain evidence="2">SCOH1-5</strain>
    </source>
</reference>
<sequence length="142" mass="16247">MIVSVRPRELAGGAKEQVTRCETYSYNKDLLDDLINEAIEKPCLDLGEVRVRIAIPYANYLEERCKDSVYGKPDIIPLNKYESLDIGPPFCRTYIVEMAKEKAKRKADTNNEEDGSPKKRTRPQPEIGEAEEVKEVQEEQEV</sequence>
<evidence type="ECO:0000256" key="1">
    <source>
        <dbReference type="SAM" id="MobiDB-lite"/>
    </source>
</evidence>
<name>A0A6A6F0Z3_9PEZI</name>
<protein>
    <submittedName>
        <fullName evidence="2">Uncharacterized protein</fullName>
    </submittedName>
</protein>